<keyword evidence="1" id="KW-1133">Transmembrane helix</keyword>
<feature type="transmembrane region" description="Helical" evidence="1">
    <location>
        <begin position="33"/>
        <end position="59"/>
    </location>
</feature>
<dbReference type="OrthoDB" id="8191206at2759"/>
<keyword evidence="1" id="KW-0812">Transmembrane</keyword>
<organism evidence="2 3">
    <name type="scientific">Eumeta variegata</name>
    <name type="common">Bagworm moth</name>
    <name type="synonym">Eumeta japonica</name>
    <dbReference type="NCBI Taxonomy" id="151549"/>
    <lineage>
        <taxon>Eukaryota</taxon>
        <taxon>Metazoa</taxon>
        <taxon>Ecdysozoa</taxon>
        <taxon>Arthropoda</taxon>
        <taxon>Hexapoda</taxon>
        <taxon>Insecta</taxon>
        <taxon>Pterygota</taxon>
        <taxon>Neoptera</taxon>
        <taxon>Endopterygota</taxon>
        <taxon>Lepidoptera</taxon>
        <taxon>Glossata</taxon>
        <taxon>Ditrysia</taxon>
        <taxon>Tineoidea</taxon>
        <taxon>Psychidae</taxon>
        <taxon>Oiketicinae</taxon>
        <taxon>Eumeta</taxon>
    </lineage>
</organism>
<evidence type="ECO:0000256" key="1">
    <source>
        <dbReference type="SAM" id="Phobius"/>
    </source>
</evidence>
<comment type="caution">
    <text evidence="2">The sequence shown here is derived from an EMBL/GenBank/DDBJ whole genome shotgun (WGS) entry which is preliminary data.</text>
</comment>
<dbReference type="EMBL" id="BGZK01002077">
    <property type="protein sequence ID" value="GBP90356.1"/>
    <property type="molecule type" value="Genomic_DNA"/>
</dbReference>
<dbReference type="STRING" id="151549.A0A4C1ZPG0"/>
<dbReference type="PANTHER" id="PTHR46953">
    <property type="entry name" value="G-PROTEIN COUPLED RECEPTOR MTH-LIKE 1-RELATED"/>
    <property type="match status" value="1"/>
</dbReference>
<evidence type="ECO:0000313" key="2">
    <source>
        <dbReference type="EMBL" id="GBP90356.1"/>
    </source>
</evidence>
<accession>A0A4C1ZPG0</accession>
<keyword evidence="1" id="KW-0472">Membrane</keyword>
<keyword evidence="3" id="KW-1185">Reference proteome</keyword>
<reference evidence="2 3" key="1">
    <citation type="journal article" date="2019" name="Commun. Biol.">
        <title>The bagworm genome reveals a unique fibroin gene that provides high tensile strength.</title>
        <authorList>
            <person name="Kono N."/>
            <person name="Nakamura H."/>
            <person name="Ohtoshi R."/>
            <person name="Tomita M."/>
            <person name="Numata K."/>
            <person name="Arakawa K."/>
        </authorList>
    </citation>
    <scope>NUCLEOTIDE SEQUENCE [LARGE SCALE GENOMIC DNA]</scope>
</reference>
<dbReference type="AlphaFoldDB" id="A0A4C1ZPG0"/>
<proteinExistence type="predicted"/>
<dbReference type="Proteomes" id="UP000299102">
    <property type="component" value="Unassembled WGS sequence"/>
</dbReference>
<dbReference type="InterPro" id="IPR052808">
    <property type="entry name" value="GPCR_Mth-like"/>
</dbReference>
<name>A0A4C1ZPG0_EUMVA</name>
<protein>
    <submittedName>
        <fullName evidence="2">Probable G-protein coupled receptor Mth-like 1</fullName>
    </submittedName>
</protein>
<dbReference type="PANTHER" id="PTHR46953:SF1">
    <property type="entry name" value="G-PROTEIN COUPLED RECEPTOR MTH-LIKE 1-RELATED"/>
    <property type="match status" value="1"/>
</dbReference>
<sequence>MVRDESGARVLACEREAQTARAGVDKGGSRRHVLYGCALAVGAAFLAATLAGGLLLPAAHRALHWRCQTQYVASLLLGDILLVVTQLAGDSIQTETPVCYALGQYDGSAFAYTAPPGRMHADRDFGSPAHVLYNN</sequence>
<evidence type="ECO:0000313" key="3">
    <source>
        <dbReference type="Proteomes" id="UP000299102"/>
    </source>
</evidence>
<keyword evidence="2" id="KW-0675">Receptor</keyword>
<gene>
    <name evidence="2" type="primary">mthl1</name>
    <name evidence="2" type="ORF">EVAR_55050_1</name>
</gene>